<dbReference type="AlphaFoldDB" id="A0AAP0MDY2"/>
<dbReference type="EMBL" id="JBCGBO010000004">
    <property type="protein sequence ID" value="KAK9207770.1"/>
    <property type="molecule type" value="Genomic_DNA"/>
</dbReference>
<accession>A0AAP0MDY2</accession>
<name>A0AAP0MDY2_9ROSI</name>
<dbReference type="Proteomes" id="UP001428341">
    <property type="component" value="Unassembled WGS sequence"/>
</dbReference>
<gene>
    <name evidence="2" type="ORF">WN944_000116</name>
</gene>
<sequence length="124" mass="13989">MHQQQHWRPKRSVQNYGSRPKFEIDSGNIITRLPSPVYAALRSAFRKRMKKYKKAKEFEGLLGTCYDLSAYETVVVPKIAIHFLGGVDLELDVRGTLVVASQRGHEVHYDVGGRRLGFGPGNCS</sequence>
<evidence type="ECO:0000313" key="3">
    <source>
        <dbReference type="Proteomes" id="UP001428341"/>
    </source>
</evidence>
<dbReference type="Pfam" id="PF14541">
    <property type="entry name" value="TAXi_C"/>
    <property type="match status" value="1"/>
</dbReference>
<feature type="domain" description="Xylanase inhibitor C-terminal" evidence="1">
    <location>
        <begin position="21"/>
        <end position="101"/>
    </location>
</feature>
<dbReference type="Gene3D" id="2.40.70.10">
    <property type="entry name" value="Acid Proteases"/>
    <property type="match status" value="1"/>
</dbReference>
<dbReference type="InterPro" id="IPR021109">
    <property type="entry name" value="Peptidase_aspartic_dom_sf"/>
</dbReference>
<dbReference type="GO" id="GO:0006508">
    <property type="term" value="P:proteolysis"/>
    <property type="evidence" value="ECO:0007669"/>
    <property type="project" value="InterPro"/>
</dbReference>
<evidence type="ECO:0000259" key="1">
    <source>
        <dbReference type="Pfam" id="PF14541"/>
    </source>
</evidence>
<proteinExistence type="predicted"/>
<evidence type="ECO:0000313" key="2">
    <source>
        <dbReference type="EMBL" id="KAK9207770.1"/>
    </source>
</evidence>
<dbReference type="SUPFAM" id="SSF50630">
    <property type="entry name" value="Acid proteases"/>
    <property type="match status" value="1"/>
</dbReference>
<reference evidence="2 3" key="1">
    <citation type="submission" date="2024-05" db="EMBL/GenBank/DDBJ databases">
        <title>Haplotype-resolved chromosome-level genome assembly of Huyou (Citrus changshanensis).</title>
        <authorList>
            <person name="Miao C."/>
            <person name="Chen W."/>
            <person name="Wu Y."/>
            <person name="Wang L."/>
            <person name="Zhao S."/>
            <person name="Grierson D."/>
            <person name="Xu C."/>
            <person name="Chen K."/>
        </authorList>
    </citation>
    <scope>NUCLEOTIDE SEQUENCE [LARGE SCALE GENOMIC DNA]</scope>
    <source>
        <strain evidence="2">01-14</strain>
        <tissue evidence="2">Leaf</tissue>
    </source>
</reference>
<dbReference type="PANTHER" id="PTHR13683">
    <property type="entry name" value="ASPARTYL PROTEASES"/>
    <property type="match status" value="1"/>
</dbReference>
<dbReference type="InterPro" id="IPR032799">
    <property type="entry name" value="TAXi_C"/>
</dbReference>
<dbReference type="InterPro" id="IPR001461">
    <property type="entry name" value="Aspartic_peptidase_A1"/>
</dbReference>
<keyword evidence="3" id="KW-1185">Reference proteome</keyword>
<dbReference type="GO" id="GO:0004190">
    <property type="term" value="F:aspartic-type endopeptidase activity"/>
    <property type="evidence" value="ECO:0007669"/>
    <property type="project" value="InterPro"/>
</dbReference>
<protein>
    <recommendedName>
        <fullName evidence="1">Xylanase inhibitor C-terminal domain-containing protein</fullName>
    </recommendedName>
</protein>
<comment type="caution">
    <text evidence="2">The sequence shown here is derived from an EMBL/GenBank/DDBJ whole genome shotgun (WGS) entry which is preliminary data.</text>
</comment>
<dbReference type="PANTHER" id="PTHR13683:SF750">
    <property type="entry name" value="ASPARTYL PROTEASE AED1"/>
    <property type="match status" value="1"/>
</dbReference>
<organism evidence="2 3">
    <name type="scientific">Citrus x changshan-huyou</name>
    <dbReference type="NCBI Taxonomy" id="2935761"/>
    <lineage>
        <taxon>Eukaryota</taxon>
        <taxon>Viridiplantae</taxon>
        <taxon>Streptophyta</taxon>
        <taxon>Embryophyta</taxon>
        <taxon>Tracheophyta</taxon>
        <taxon>Spermatophyta</taxon>
        <taxon>Magnoliopsida</taxon>
        <taxon>eudicotyledons</taxon>
        <taxon>Gunneridae</taxon>
        <taxon>Pentapetalae</taxon>
        <taxon>rosids</taxon>
        <taxon>malvids</taxon>
        <taxon>Sapindales</taxon>
        <taxon>Rutaceae</taxon>
        <taxon>Aurantioideae</taxon>
        <taxon>Citrus</taxon>
    </lineage>
</organism>